<dbReference type="InterPro" id="IPR002550">
    <property type="entry name" value="CNNM"/>
</dbReference>
<evidence type="ECO:0000256" key="9">
    <source>
        <dbReference type="SAM" id="Phobius"/>
    </source>
</evidence>
<dbReference type="Gene3D" id="3.10.580.10">
    <property type="entry name" value="CBS-domain"/>
    <property type="match status" value="1"/>
</dbReference>
<dbReference type="InterPro" id="IPR051676">
    <property type="entry name" value="UPF0053_domain"/>
</dbReference>
<keyword evidence="7" id="KW-0129">CBS domain</keyword>
<protein>
    <recommendedName>
        <fullName evidence="14">HlyC/CorC family transporter</fullName>
    </recommendedName>
</protein>
<reference evidence="12 13" key="1">
    <citation type="submission" date="2018-06" db="EMBL/GenBank/DDBJ databases">
        <title>Actinomadura craniellae sp. nov. isolated from marine sponge Craniella sp.</title>
        <authorList>
            <person name="Li L."/>
            <person name="Xu Q.H."/>
            <person name="Lin H.W."/>
            <person name="Lu Y.H."/>
        </authorList>
    </citation>
    <scope>NUCLEOTIDE SEQUENCE [LARGE SCALE GENOMIC DNA]</scope>
    <source>
        <strain evidence="12 13">LHW63021</strain>
    </source>
</reference>
<dbReference type="SUPFAM" id="SSF54631">
    <property type="entry name" value="CBS-domain pair"/>
    <property type="match status" value="1"/>
</dbReference>
<feature type="transmembrane region" description="Helical" evidence="9">
    <location>
        <begin position="6"/>
        <end position="30"/>
    </location>
</feature>
<keyword evidence="2" id="KW-1003">Cell membrane</keyword>
<feature type="domain" description="CNNM transmembrane" evidence="11">
    <location>
        <begin position="1"/>
        <end position="205"/>
    </location>
</feature>
<evidence type="ECO:0000259" key="10">
    <source>
        <dbReference type="PROSITE" id="PS51371"/>
    </source>
</evidence>
<dbReference type="GO" id="GO:0005886">
    <property type="term" value="C:plasma membrane"/>
    <property type="evidence" value="ECO:0007669"/>
    <property type="project" value="UniProtKB-SubCell"/>
</dbReference>
<evidence type="ECO:0000313" key="13">
    <source>
        <dbReference type="Proteomes" id="UP000251891"/>
    </source>
</evidence>
<dbReference type="PROSITE" id="PS51846">
    <property type="entry name" value="CNNM"/>
    <property type="match status" value="1"/>
</dbReference>
<keyword evidence="6 8" id="KW-0472">Membrane</keyword>
<dbReference type="PANTHER" id="PTHR43099">
    <property type="entry name" value="UPF0053 PROTEIN YRKA"/>
    <property type="match status" value="1"/>
</dbReference>
<evidence type="ECO:0008006" key="14">
    <source>
        <dbReference type="Google" id="ProtNLM"/>
    </source>
</evidence>
<evidence type="ECO:0000256" key="4">
    <source>
        <dbReference type="ARBA" id="ARBA00022737"/>
    </source>
</evidence>
<name>A0A365HC88_9ACTN</name>
<comment type="caution">
    <text evidence="12">The sequence shown here is derived from an EMBL/GenBank/DDBJ whole genome shotgun (WGS) entry which is preliminary data.</text>
</comment>
<evidence type="ECO:0000256" key="7">
    <source>
        <dbReference type="PROSITE-ProRule" id="PRU00703"/>
    </source>
</evidence>
<evidence type="ECO:0000256" key="5">
    <source>
        <dbReference type="ARBA" id="ARBA00022989"/>
    </source>
</evidence>
<evidence type="ECO:0000256" key="6">
    <source>
        <dbReference type="ARBA" id="ARBA00023136"/>
    </source>
</evidence>
<dbReference type="Pfam" id="PF00571">
    <property type="entry name" value="CBS"/>
    <property type="match status" value="1"/>
</dbReference>
<sequence>MDPLTGAVVTGALLAGNGFFVGAEFALVAAKRHRLERAAARGSRAATSAVAGIRELSLMLAGAQLGITMCTLGLGMVSEPIFAHALEGPLHAAGVPEALLHPIAFAVALTVVTYLHMVVGEMAPKSWAIAHPERSAILLALPFRGFTRLVRPLLAVLNGASNLVLRLGGVRPRDEIATRTDPQRLRFLLGESRRLGLIDRFDHALLSSAITTRQATIEPLVVPIAEVTTVPATADLDEICRAAAASGHTRLVVRGGNGSIAGALHVREALTDPFGSRAAAELARPVPQLPANTPITQAVTALRRDRAQLAAVLGLDGRPIGIVSLDDLLNRLLPAPG</sequence>
<dbReference type="InterPro" id="IPR046342">
    <property type="entry name" value="CBS_dom_sf"/>
</dbReference>
<dbReference type="AlphaFoldDB" id="A0A365HC88"/>
<dbReference type="EMBL" id="QLYX01000001">
    <property type="protein sequence ID" value="RAY16711.1"/>
    <property type="molecule type" value="Genomic_DNA"/>
</dbReference>
<dbReference type="InterPro" id="IPR000644">
    <property type="entry name" value="CBS_dom"/>
</dbReference>
<evidence type="ECO:0000259" key="11">
    <source>
        <dbReference type="PROSITE" id="PS51846"/>
    </source>
</evidence>
<proteinExistence type="predicted"/>
<dbReference type="PROSITE" id="PS51371">
    <property type="entry name" value="CBS"/>
    <property type="match status" value="1"/>
</dbReference>
<keyword evidence="13" id="KW-1185">Reference proteome</keyword>
<feature type="transmembrane region" description="Helical" evidence="9">
    <location>
        <begin position="51"/>
        <end position="78"/>
    </location>
</feature>
<keyword evidence="4" id="KW-0677">Repeat</keyword>
<dbReference type="RefSeq" id="WP_111862763.1">
    <property type="nucleotide sequence ID" value="NZ_QLYX01000001.1"/>
</dbReference>
<evidence type="ECO:0000256" key="2">
    <source>
        <dbReference type="ARBA" id="ARBA00022475"/>
    </source>
</evidence>
<dbReference type="Pfam" id="PF01595">
    <property type="entry name" value="CNNM"/>
    <property type="match status" value="1"/>
</dbReference>
<dbReference type="OrthoDB" id="110231at2"/>
<accession>A0A365HC88</accession>
<evidence type="ECO:0000256" key="8">
    <source>
        <dbReference type="PROSITE-ProRule" id="PRU01193"/>
    </source>
</evidence>
<feature type="domain" description="CBS" evidence="10">
    <location>
        <begin position="282"/>
        <end position="337"/>
    </location>
</feature>
<comment type="subcellular location">
    <subcellularLocation>
        <location evidence="1">Cell membrane</location>
        <topology evidence="1">Multi-pass membrane protein</topology>
    </subcellularLocation>
</comment>
<evidence type="ECO:0000313" key="12">
    <source>
        <dbReference type="EMBL" id="RAY16711.1"/>
    </source>
</evidence>
<dbReference type="PANTHER" id="PTHR43099:SF5">
    <property type="entry name" value="HLYC_CORC FAMILY TRANSPORTER"/>
    <property type="match status" value="1"/>
</dbReference>
<dbReference type="CDD" id="cd04590">
    <property type="entry name" value="CBS_pair_CorC_HlyC_assoc"/>
    <property type="match status" value="1"/>
</dbReference>
<keyword evidence="3 8" id="KW-0812">Transmembrane</keyword>
<feature type="transmembrane region" description="Helical" evidence="9">
    <location>
        <begin position="98"/>
        <end position="119"/>
    </location>
</feature>
<evidence type="ECO:0000256" key="1">
    <source>
        <dbReference type="ARBA" id="ARBA00004651"/>
    </source>
</evidence>
<gene>
    <name evidence="12" type="ORF">DPM19_00555</name>
</gene>
<organism evidence="12 13">
    <name type="scientific">Actinomadura craniellae</name>
    <dbReference type="NCBI Taxonomy" id="2231787"/>
    <lineage>
        <taxon>Bacteria</taxon>
        <taxon>Bacillati</taxon>
        <taxon>Actinomycetota</taxon>
        <taxon>Actinomycetes</taxon>
        <taxon>Streptosporangiales</taxon>
        <taxon>Thermomonosporaceae</taxon>
        <taxon>Actinomadura</taxon>
    </lineage>
</organism>
<dbReference type="Proteomes" id="UP000251891">
    <property type="component" value="Unassembled WGS sequence"/>
</dbReference>
<dbReference type="InterPro" id="IPR044751">
    <property type="entry name" value="Ion_transp-like_CBS"/>
</dbReference>
<keyword evidence="5 8" id="KW-1133">Transmembrane helix</keyword>
<evidence type="ECO:0000256" key="3">
    <source>
        <dbReference type="ARBA" id="ARBA00022692"/>
    </source>
</evidence>